<dbReference type="AlphaFoldDB" id="A0A8S2VHK2"/>
<name>A0A8S2VHK2_9BILA</name>
<dbReference type="EMBL" id="CAJOBH010054316">
    <property type="protein sequence ID" value="CAF4393723.1"/>
    <property type="molecule type" value="Genomic_DNA"/>
</dbReference>
<accession>A0A8S2VHK2</accession>
<feature type="coiled-coil region" evidence="1">
    <location>
        <begin position="9"/>
        <end position="51"/>
    </location>
</feature>
<comment type="caution">
    <text evidence="2">The sequence shown here is derived from an EMBL/GenBank/DDBJ whole genome shotgun (WGS) entry which is preliminary data.</text>
</comment>
<dbReference type="Proteomes" id="UP000681967">
    <property type="component" value="Unassembled WGS sequence"/>
</dbReference>
<proteinExistence type="predicted"/>
<gene>
    <name evidence="2" type="ORF">BYL167_LOCUS31252</name>
    <name evidence="3" type="ORF">GIL414_LOCUS40515</name>
</gene>
<dbReference type="EMBL" id="CAJOBJ010112593">
    <property type="protein sequence ID" value="CAF4638272.1"/>
    <property type="molecule type" value="Genomic_DNA"/>
</dbReference>
<evidence type="ECO:0000313" key="3">
    <source>
        <dbReference type="EMBL" id="CAF4638272.1"/>
    </source>
</evidence>
<sequence>RNSLNAALAEDHRNLISLQEESYRRMEQQHADERKLLERNIEERLRKLNQQVLSCLLTIEKHYDDNISFIEFVKIISY</sequence>
<evidence type="ECO:0000313" key="4">
    <source>
        <dbReference type="Proteomes" id="UP000681967"/>
    </source>
</evidence>
<evidence type="ECO:0000256" key="1">
    <source>
        <dbReference type="SAM" id="Coils"/>
    </source>
</evidence>
<evidence type="ECO:0000313" key="2">
    <source>
        <dbReference type="EMBL" id="CAF4393723.1"/>
    </source>
</evidence>
<reference evidence="2" key="1">
    <citation type="submission" date="2021-02" db="EMBL/GenBank/DDBJ databases">
        <authorList>
            <person name="Nowell W R."/>
        </authorList>
    </citation>
    <scope>NUCLEOTIDE SEQUENCE</scope>
</reference>
<dbReference type="Proteomes" id="UP000681720">
    <property type="component" value="Unassembled WGS sequence"/>
</dbReference>
<organism evidence="2 4">
    <name type="scientific">Rotaria magnacalcarata</name>
    <dbReference type="NCBI Taxonomy" id="392030"/>
    <lineage>
        <taxon>Eukaryota</taxon>
        <taxon>Metazoa</taxon>
        <taxon>Spiralia</taxon>
        <taxon>Gnathifera</taxon>
        <taxon>Rotifera</taxon>
        <taxon>Eurotatoria</taxon>
        <taxon>Bdelloidea</taxon>
        <taxon>Philodinida</taxon>
        <taxon>Philodinidae</taxon>
        <taxon>Rotaria</taxon>
    </lineage>
</organism>
<keyword evidence="1" id="KW-0175">Coiled coil</keyword>
<feature type="non-terminal residue" evidence="2">
    <location>
        <position position="1"/>
    </location>
</feature>
<protein>
    <submittedName>
        <fullName evidence="2">Uncharacterized protein</fullName>
    </submittedName>
</protein>